<dbReference type="EMBL" id="FNFO01000003">
    <property type="protein sequence ID" value="SDK66522.1"/>
    <property type="molecule type" value="Genomic_DNA"/>
</dbReference>
<dbReference type="Proteomes" id="UP000198510">
    <property type="component" value="Unassembled WGS sequence"/>
</dbReference>
<gene>
    <name evidence="3" type="ORF">SAMN05421823_103228</name>
</gene>
<feature type="signal peptide" evidence="2">
    <location>
        <begin position="1"/>
        <end position="25"/>
    </location>
</feature>
<evidence type="ECO:0000313" key="4">
    <source>
        <dbReference type="Proteomes" id="UP000198510"/>
    </source>
</evidence>
<sequence>MKYLCTRLFLLAGIFSMVGLSSAHAQTDTLQTEGKGLYENDKPTIILDTVASVKDQKERKKKWKKRVFYGIKTRKNFTKKGVGDRMEIEIFYTLKSYQDPDPYLQELREIYWYNTNEKKIEKGPIKEGEARYAQILHGPYKKMRGGEVIEEGIFFVGAKHGRWVEYNNDFILLDKEKYRKGWSSGTKVTFYDSRRTKVDEVIPHGEDGVVEGDYYKFHENGQIAVRGQYENGSKVGKWVEYYPFLRRMHKELQYPEAPYKGAQEPVLLREYDKSMKLVYDREQAEKERLAKEKKEAEEEWRRKALEGTLDANEERPTP</sequence>
<evidence type="ECO:0000256" key="2">
    <source>
        <dbReference type="SAM" id="SignalP"/>
    </source>
</evidence>
<dbReference type="OrthoDB" id="978586at2"/>
<keyword evidence="2" id="KW-0732">Signal</keyword>
<feature type="compositionally biased region" description="Basic and acidic residues" evidence="1">
    <location>
        <begin position="286"/>
        <end position="305"/>
    </location>
</feature>
<reference evidence="3 4" key="1">
    <citation type="submission" date="2016-10" db="EMBL/GenBank/DDBJ databases">
        <authorList>
            <person name="de Groot N.N."/>
        </authorList>
    </citation>
    <scope>NUCLEOTIDE SEQUENCE [LARGE SCALE GENOMIC DNA]</scope>
    <source>
        <strain evidence="3 4">DSM 25186</strain>
    </source>
</reference>
<evidence type="ECO:0008006" key="5">
    <source>
        <dbReference type="Google" id="ProtNLM"/>
    </source>
</evidence>
<keyword evidence="4" id="KW-1185">Reference proteome</keyword>
<name>A0A1G9DRM8_9BACT</name>
<dbReference type="AlphaFoldDB" id="A0A1G9DRM8"/>
<feature type="chain" id="PRO_5011632536" description="Antitoxin component YwqK of the YwqJK toxin-antitoxin module" evidence="2">
    <location>
        <begin position="26"/>
        <end position="318"/>
    </location>
</feature>
<evidence type="ECO:0000256" key="1">
    <source>
        <dbReference type="SAM" id="MobiDB-lite"/>
    </source>
</evidence>
<protein>
    <recommendedName>
        <fullName evidence="5">Antitoxin component YwqK of the YwqJK toxin-antitoxin module</fullName>
    </recommendedName>
</protein>
<organism evidence="3 4">
    <name type="scientific">Catalinimonas alkaloidigena</name>
    <dbReference type="NCBI Taxonomy" id="1075417"/>
    <lineage>
        <taxon>Bacteria</taxon>
        <taxon>Pseudomonadati</taxon>
        <taxon>Bacteroidota</taxon>
        <taxon>Cytophagia</taxon>
        <taxon>Cytophagales</taxon>
        <taxon>Catalimonadaceae</taxon>
        <taxon>Catalinimonas</taxon>
    </lineage>
</organism>
<accession>A0A1G9DRM8</accession>
<feature type="region of interest" description="Disordered" evidence="1">
    <location>
        <begin position="286"/>
        <end position="318"/>
    </location>
</feature>
<proteinExistence type="predicted"/>
<dbReference type="STRING" id="1075417.SAMN05421823_103228"/>
<dbReference type="RefSeq" id="WP_143017189.1">
    <property type="nucleotide sequence ID" value="NZ_FNFO01000003.1"/>
</dbReference>
<evidence type="ECO:0000313" key="3">
    <source>
        <dbReference type="EMBL" id="SDK66522.1"/>
    </source>
</evidence>
<dbReference type="Gene3D" id="3.90.930.1">
    <property type="match status" value="1"/>
</dbReference>
<dbReference type="SUPFAM" id="SSF82185">
    <property type="entry name" value="Histone H3 K4-specific methyltransferase SET7/9 N-terminal domain"/>
    <property type="match status" value="1"/>
</dbReference>